<comment type="caution">
    <text evidence="2">The sequence shown here is derived from an EMBL/GenBank/DDBJ whole genome shotgun (WGS) entry which is preliminary data.</text>
</comment>
<evidence type="ECO:0000313" key="3">
    <source>
        <dbReference type="Proteomes" id="UP001286313"/>
    </source>
</evidence>
<evidence type="ECO:0000313" key="2">
    <source>
        <dbReference type="EMBL" id="KAK3886094.1"/>
    </source>
</evidence>
<name>A0AAE1G445_PETCI</name>
<reference evidence="2" key="1">
    <citation type="submission" date="2023-10" db="EMBL/GenBank/DDBJ databases">
        <title>Genome assemblies of two species of porcelain crab, Petrolisthes cinctipes and Petrolisthes manimaculis (Anomura: Porcellanidae).</title>
        <authorList>
            <person name="Angst P."/>
        </authorList>
    </citation>
    <scope>NUCLEOTIDE SEQUENCE</scope>
    <source>
        <strain evidence="2">PB745_01</strain>
        <tissue evidence="2">Gill</tissue>
    </source>
</reference>
<protein>
    <submittedName>
        <fullName evidence="2">Uncharacterized protein</fullName>
    </submittedName>
</protein>
<organism evidence="2 3">
    <name type="scientific">Petrolisthes cinctipes</name>
    <name type="common">Flat porcelain crab</name>
    <dbReference type="NCBI Taxonomy" id="88211"/>
    <lineage>
        <taxon>Eukaryota</taxon>
        <taxon>Metazoa</taxon>
        <taxon>Ecdysozoa</taxon>
        <taxon>Arthropoda</taxon>
        <taxon>Crustacea</taxon>
        <taxon>Multicrustacea</taxon>
        <taxon>Malacostraca</taxon>
        <taxon>Eumalacostraca</taxon>
        <taxon>Eucarida</taxon>
        <taxon>Decapoda</taxon>
        <taxon>Pleocyemata</taxon>
        <taxon>Anomura</taxon>
        <taxon>Galatheoidea</taxon>
        <taxon>Porcellanidae</taxon>
        <taxon>Petrolisthes</taxon>
    </lineage>
</organism>
<dbReference type="EMBL" id="JAWQEG010000728">
    <property type="protein sequence ID" value="KAK3886094.1"/>
    <property type="molecule type" value="Genomic_DNA"/>
</dbReference>
<gene>
    <name evidence="2" type="ORF">Pcinc_009735</name>
</gene>
<keyword evidence="3" id="KW-1185">Reference proteome</keyword>
<dbReference type="AlphaFoldDB" id="A0AAE1G445"/>
<dbReference type="Proteomes" id="UP001286313">
    <property type="component" value="Unassembled WGS sequence"/>
</dbReference>
<feature type="region of interest" description="Disordered" evidence="1">
    <location>
        <begin position="40"/>
        <end position="94"/>
    </location>
</feature>
<feature type="compositionally biased region" description="Basic and acidic residues" evidence="1">
    <location>
        <begin position="41"/>
        <end position="94"/>
    </location>
</feature>
<accession>A0AAE1G445</accession>
<evidence type="ECO:0000256" key="1">
    <source>
        <dbReference type="SAM" id="MobiDB-lite"/>
    </source>
</evidence>
<proteinExistence type="predicted"/>
<sequence>MMTRCLCCQLPAWQVDKLSCWQRGVRKEEIGVSVNGFTKFIKREREEETTSSSKEEETTSSSKEEETTSSKEEETTSPSLEKRGERKERRPPPP</sequence>